<reference evidence="1" key="1">
    <citation type="submission" date="2021-07" db="EMBL/GenBank/DDBJ databases">
        <title>Characterization of violacein-producing bacteria and related species.</title>
        <authorList>
            <person name="Wilson H.S."/>
            <person name="De Leon M.E."/>
        </authorList>
    </citation>
    <scope>NUCLEOTIDE SEQUENCE</scope>
    <source>
        <strain evidence="1">HSC-15S17</strain>
    </source>
</reference>
<dbReference type="EMBL" id="JALJZU010000025">
    <property type="protein sequence ID" value="MCP2012681.1"/>
    <property type="molecule type" value="Genomic_DNA"/>
</dbReference>
<protein>
    <submittedName>
        <fullName evidence="1">Uncharacterized protein</fullName>
    </submittedName>
</protein>
<accession>A0AA41L6Q7</accession>
<organism evidence="1 3">
    <name type="scientific">Duganella violaceipulchra</name>
    <dbReference type="NCBI Taxonomy" id="2849652"/>
    <lineage>
        <taxon>Bacteria</taxon>
        <taxon>Pseudomonadati</taxon>
        <taxon>Pseudomonadota</taxon>
        <taxon>Betaproteobacteria</taxon>
        <taxon>Burkholderiales</taxon>
        <taxon>Oxalobacteraceae</taxon>
        <taxon>Telluria group</taxon>
        <taxon>Duganella</taxon>
    </lineage>
</organism>
<dbReference type="Proteomes" id="UP001155901">
    <property type="component" value="Unassembled WGS sequence"/>
</dbReference>
<keyword evidence="4" id="KW-1185">Reference proteome</keyword>
<dbReference type="EMBL" id="JAHTGR010000034">
    <property type="protein sequence ID" value="MBV6325509.1"/>
    <property type="molecule type" value="Genomic_DNA"/>
</dbReference>
<sequence>MKSRELFTTPVLIVTNYTITALQTGKFLHRFTPETTSSVYQFIANQEPLLDEGQRYNIGYTVEDGVNWVDMSATAKADDVDPQKSYYVAGLFGEQLRAAEGRKSDERVRHGALDGRYLGKKYAWRIYGMVVARDTFDMYLKDIGHPTVQCMTDDTPSLAYKEEGLREAMNALIQSVTRVGGNRFSSPLVSSKKWFQIKGISAITDKK</sequence>
<dbReference type="AlphaFoldDB" id="A0AA41L6Q7"/>
<evidence type="ECO:0000313" key="4">
    <source>
        <dbReference type="Proteomes" id="UP001162889"/>
    </source>
</evidence>
<evidence type="ECO:0000313" key="1">
    <source>
        <dbReference type="EMBL" id="MBV6325509.1"/>
    </source>
</evidence>
<proteinExistence type="predicted"/>
<dbReference type="RefSeq" id="WP_217946401.1">
    <property type="nucleotide sequence ID" value="NZ_JAHTGR010000034.1"/>
</dbReference>
<name>A0AA41L6Q7_9BURK</name>
<dbReference type="Proteomes" id="UP001162889">
    <property type="component" value="Unassembled WGS sequence"/>
</dbReference>
<reference evidence="2" key="2">
    <citation type="submission" date="2022-03" db="EMBL/GenBank/DDBJ databases">
        <title>Genome Encyclopedia of Bacteria and Archaea VI: Functional Genomics of Type Strains.</title>
        <authorList>
            <person name="Whitman W."/>
        </authorList>
    </citation>
    <scope>NUCLEOTIDE SEQUENCE</scope>
    <source>
        <strain evidence="2">HSC-15S17</strain>
    </source>
</reference>
<comment type="caution">
    <text evidence="1">The sequence shown here is derived from an EMBL/GenBank/DDBJ whole genome shotgun (WGS) entry which is preliminary data.</text>
</comment>
<gene>
    <name evidence="1" type="ORF">KVP70_31845</name>
    <name evidence="2" type="ORF">L1274_006452</name>
</gene>
<evidence type="ECO:0000313" key="2">
    <source>
        <dbReference type="EMBL" id="MCP2012681.1"/>
    </source>
</evidence>
<evidence type="ECO:0000313" key="3">
    <source>
        <dbReference type="Proteomes" id="UP001155901"/>
    </source>
</evidence>